<keyword evidence="4" id="KW-0336">GPI-anchor</keyword>
<keyword evidence="3" id="KW-1003">Cell membrane</keyword>
<reference evidence="12 13" key="2">
    <citation type="submission" date="2018-11" db="EMBL/GenBank/DDBJ databases">
        <authorList>
            <consortium name="Pathogen Informatics"/>
        </authorList>
    </citation>
    <scope>NUCLEOTIDE SEQUENCE [LARGE SCALE GENOMIC DNA]</scope>
</reference>
<evidence type="ECO:0000256" key="1">
    <source>
        <dbReference type="ARBA" id="ARBA00004609"/>
    </source>
</evidence>
<evidence type="ECO:0000256" key="4">
    <source>
        <dbReference type="ARBA" id="ARBA00022622"/>
    </source>
</evidence>
<keyword evidence="8" id="KW-0325">Glycoprotein</keyword>
<name>A0A0N4T2B2_BRUPA</name>
<evidence type="ECO:0000256" key="5">
    <source>
        <dbReference type="ARBA" id="ARBA00022729"/>
    </source>
</evidence>
<dbReference type="GO" id="GO:0045202">
    <property type="term" value="C:synapse"/>
    <property type="evidence" value="ECO:0007669"/>
    <property type="project" value="TreeGrafter"/>
</dbReference>
<feature type="chain" id="PRO_5043121708" evidence="11">
    <location>
        <begin position="20"/>
        <end position="360"/>
    </location>
</feature>
<keyword evidence="10" id="KW-0449">Lipoprotein</keyword>
<keyword evidence="13" id="KW-1185">Reference proteome</keyword>
<dbReference type="PANTHER" id="PTHR10822:SF30">
    <property type="entry name" value="DALLY-LIKE, ISOFORM A"/>
    <property type="match status" value="1"/>
</dbReference>
<evidence type="ECO:0000256" key="10">
    <source>
        <dbReference type="ARBA" id="ARBA00023288"/>
    </source>
</evidence>
<dbReference type="GO" id="GO:0016477">
    <property type="term" value="P:cell migration"/>
    <property type="evidence" value="ECO:0007669"/>
    <property type="project" value="TreeGrafter"/>
</dbReference>
<comment type="similarity">
    <text evidence="2">Belongs to the glypican family.</text>
</comment>
<evidence type="ECO:0000313" key="13">
    <source>
        <dbReference type="Proteomes" id="UP000278627"/>
    </source>
</evidence>
<dbReference type="GO" id="GO:0009986">
    <property type="term" value="C:cell surface"/>
    <property type="evidence" value="ECO:0007669"/>
    <property type="project" value="TreeGrafter"/>
</dbReference>
<dbReference type="GO" id="GO:0098552">
    <property type="term" value="C:side of membrane"/>
    <property type="evidence" value="ECO:0007669"/>
    <property type="project" value="UniProtKB-KW"/>
</dbReference>
<evidence type="ECO:0000313" key="14">
    <source>
        <dbReference type="WBParaSite" id="BPAG_0000233901-mRNA-1"/>
    </source>
</evidence>
<feature type="signal peptide" evidence="11">
    <location>
        <begin position="1"/>
        <end position="19"/>
    </location>
</feature>
<accession>A0A0N4T2B2</accession>
<evidence type="ECO:0000256" key="8">
    <source>
        <dbReference type="ARBA" id="ARBA00023180"/>
    </source>
</evidence>
<evidence type="ECO:0000256" key="7">
    <source>
        <dbReference type="ARBA" id="ARBA00023136"/>
    </source>
</evidence>
<evidence type="ECO:0000256" key="2">
    <source>
        <dbReference type="ARBA" id="ARBA00010260"/>
    </source>
</evidence>
<keyword evidence="7" id="KW-0472">Membrane</keyword>
<gene>
    <name evidence="12" type="ORF">BPAG_LOCUS2309</name>
</gene>
<dbReference type="PANTHER" id="PTHR10822">
    <property type="entry name" value="GLYPICAN"/>
    <property type="match status" value="1"/>
</dbReference>
<keyword evidence="9" id="KW-0357">Heparan sulfate</keyword>
<organism evidence="14">
    <name type="scientific">Brugia pahangi</name>
    <name type="common">Filarial nematode worm</name>
    <dbReference type="NCBI Taxonomy" id="6280"/>
    <lineage>
        <taxon>Eukaryota</taxon>
        <taxon>Metazoa</taxon>
        <taxon>Ecdysozoa</taxon>
        <taxon>Nematoda</taxon>
        <taxon>Chromadorea</taxon>
        <taxon>Rhabditida</taxon>
        <taxon>Spirurina</taxon>
        <taxon>Spiruromorpha</taxon>
        <taxon>Filarioidea</taxon>
        <taxon>Onchocercidae</taxon>
        <taxon>Brugia</taxon>
    </lineage>
</organism>
<evidence type="ECO:0000256" key="11">
    <source>
        <dbReference type="SAM" id="SignalP"/>
    </source>
</evidence>
<keyword evidence="6" id="KW-0654">Proteoglycan</keyword>
<dbReference type="AlphaFoldDB" id="A0A0N4T2B2"/>
<dbReference type="WBParaSite" id="BPAG_0000233901-mRNA-1">
    <property type="protein sequence ID" value="BPAG_0000233901-mRNA-1"/>
    <property type="gene ID" value="BPAG_0000233901"/>
</dbReference>
<dbReference type="STRING" id="6280.A0A0N4T2B2"/>
<protein>
    <submittedName>
        <fullName evidence="14">Secreted protein</fullName>
    </submittedName>
</protein>
<sequence>MIIICIIILSSPSITFVQGNDKTVITLKDLTEAVIERSCLCEQNVKNFKKSDDYLLLLLKISSVRIVSTLQNIAHHVNAEITYLIELSRWKLFEEMSKYFPRLFGQSSVIDSFDALIDNIRNQLFITTDISPQQIKNEIEKMVQKFFIQLIPPTFLCITTGPCKSVSQSYANCLQNNSPFWRAFFGMEPGKISAILWQAIMKYRLMESTIDKLHRLAMEVEVVNNSCIIQHANMMTTCSSLCIPMKKEINDYCSDDCKHVMYECLHESASDWDSFIPILQKLTVNFDKGFAELEKGIIRSISYAMEMKAPVIAKTVLKKCGRINFAKTPDTIRHIDYHKPDPVQRRAVFMIRQVRKKLND</sequence>
<reference evidence="14" key="1">
    <citation type="submission" date="2017-02" db="UniProtKB">
        <authorList>
            <consortium name="WormBaseParasite"/>
        </authorList>
    </citation>
    <scope>IDENTIFICATION</scope>
</reference>
<keyword evidence="5 11" id="KW-0732">Signal</keyword>
<evidence type="ECO:0000256" key="3">
    <source>
        <dbReference type="ARBA" id="ARBA00022475"/>
    </source>
</evidence>
<proteinExistence type="inferred from homology"/>
<evidence type="ECO:0000256" key="9">
    <source>
        <dbReference type="ARBA" id="ARBA00023207"/>
    </source>
</evidence>
<evidence type="ECO:0000313" key="12">
    <source>
        <dbReference type="EMBL" id="VDN83495.1"/>
    </source>
</evidence>
<dbReference type="Proteomes" id="UP000278627">
    <property type="component" value="Unassembled WGS sequence"/>
</dbReference>
<dbReference type="GO" id="GO:0009966">
    <property type="term" value="P:regulation of signal transduction"/>
    <property type="evidence" value="ECO:0007669"/>
    <property type="project" value="InterPro"/>
</dbReference>
<comment type="subcellular location">
    <subcellularLocation>
        <location evidence="1">Cell membrane</location>
        <topology evidence="1">Lipid-anchor</topology>
        <topology evidence="1">GPI-anchor</topology>
    </subcellularLocation>
</comment>
<dbReference type="InterPro" id="IPR001863">
    <property type="entry name" value="Glypican"/>
</dbReference>
<evidence type="ECO:0000256" key="6">
    <source>
        <dbReference type="ARBA" id="ARBA00022974"/>
    </source>
</evidence>
<dbReference type="GO" id="GO:1905475">
    <property type="term" value="P:regulation of protein localization to membrane"/>
    <property type="evidence" value="ECO:0007669"/>
    <property type="project" value="TreeGrafter"/>
</dbReference>
<dbReference type="GO" id="GO:0005886">
    <property type="term" value="C:plasma membrane"/>
    <property type="evidence" value="ECO:0007669"/>
    <property type="project" value="UniProtKB-SubCell"/>
</dbReference>
<dbReference type="EMBL" id="UZAD01000311">
    <property type="protein sequence ID" value="VDN83495.1"/>
    <property type="molecule type" value="Genomic_DNA"/>
</dbReference>
<dbReference type="GO" id="GO:0005576">
    <property type="term" value="C:extracellular region"/>
    <property type="evidence" value="ECO:0007669"/>
    <property type="project" value="TreeGrafter"/>
</dbReference>